<organism evidence="6 7">
    <name type="scientific">Rubellimicrobium mesophilum DSM 19309</name>
    <dbReference type="NCBI Taxonomy" id="442562"/>
    <lineage>
        <taxon>Bacteria</taxon>
        <taxon>Pseudomonadati</taxon>
        <taxon>Pseudomonadota</taxon>
        <taxon>Alphaproteobacteria</taxon>
        <taxon>Rhodobacterales</taxon>
        <taxon>Roseobacteraceae</taxon>
        <taxon>Rubellimicrobium</taxon>
    </lineage>
</organism>
<dbReference type="EMBL" id="AOSK01000021">
    <property type="protein sequence ID" value="EYD77770.1"/>
    <property type="molecule type" value="Genomic_DNA"/>
</dbReference>
<keyword evidence="4" id="KW-0472">Membrane</keyword>
<dbReference type="PATRIC" id="fig|442562.3.peg.496"/>
<keyword evidence="4" id="KW-1133">Transmembrane helix</keyword>
<dbReference type="HOGENOM" id="CLU_756228_0_0_5"/>
<dbReference type="Gene3D" id="3.90.550.10">
    <property type="entry name" value="Spore Coat Polysaccharide Biosynthesis Protein SpsA, Chain A"/>
    <property type="match status" value="1"/>
</dbReference>
<accession>A0A017HTV2</accession>
<feature type="transmembrane region" description="Helical" evidence="4">
    <location>
        <begin position="132"/>
        <end position="151"/>
    </location>
</feature>
<dbReference type="InterPro" id="IPR029044">
    <property type="entry name" value="Nucleotide-diphossugar_trans"/>
</dbReference>
<protein>
    <submittedName>
        <fullName evidence="6">Glycosyl transferase, group 2 family protein</fullName>
    </submittedName>
</protein>
<dbReference type="InterPro" id="IPR037257">
    <property type="entry name" value="T2SS_E_N_sf"/>
</dbReference>
<dbReference type="InterPro" id="IPR007831">
    <property type="entry name" value="T2SS_GspE_N"/>
</dbReference>
<dbReference type="AlphaFoldDB" id="A0A017HTV2"/>
<evidence type="ECO:0000256" key="1">
    <source>
        <dbReference type="ARBA" id="ARBA00006739"/>
    </source>
</evidence>
<name>A0A017HTV2_9RHOB</name>
<dbReference type="STRING" id="442562.Rumeso_00497"/>
<comment type="caution">
    <text evidence="6">The sequence shown here is derived from an EMBL/GenBank/DDBJ whole genome shotgun (WGS) entry which is preliminary data.</text>
</comment>
<evidence type="ECO:0000259" key="5">
    <source>
        <dbReference type="Pfam" id="PF05157"/>
    </source>
</evidence>
<keyword evidence="4" id="KW-0812">Transmembrane</keyword>
<proteinExistence type="inferred from homology"/>
<sequence>MVQVALRWHRVAPARQPTPDAAWGTVDLATLPPDPSLAALLPPLLALREGVLPWRRSGAATVVVCADPSRAIRTLPQLEAALGPVRLARAEPEPLRSALSDLVGRPLATRAERRLPSPASCRSLRGGRLARWGLSGAALLLAAVLLAPLALLASLAMLAAATLLLSAALRLAALLTALRVESADQGAQVVPARLPIVSVLVPLYREPEIAGTILARIAALDYPRKCLDLCLILEDDDDLTRRAVASAELPAWVQVIVVPEGTIRTKPRALNYALPFARGSVIGIYDAEDLPAPDHLRRVAEVFARRGARTACLQGALDYFNSGRNWMARCFTLEYAAWFRVLLPGLERLGMALPLGGTTLFLRGLR</sequence>
<evidence type="ECO:0000313" key="6">
    <source>
        <dbReference type="EMBL" id="EYD77770.1"/>
    </source>
</evidence>
<evidence type="ECO:0000256" key="4">
    <source>
        <dbReference type="SAM" id="Phobius"/>
    </source>
</evidence>
<dbReference type="PANTHER" id="PTHR43630">
    <property type="entry name" value="POLY-BETA-1,6-N-ACETYL-D-GLUCOSAMINE SYNTHASE"/>
    <property type="match status" value="1"/>
</dbReference>
<keyword evidence="2" id="KW-0328">Glycosyltransferase</keyword>
<gene>
    <name evidence="6" type="ORF">Rumeso_00497</name>
</gene>
<dbReference type="SUPFAM" id="SSF160246">
    <property type="entry name" value="EspE N-terminal domain-like"/>
    <property type="match status" value="1"/>
</dbReference>
<comment type="similarity">
    <text evidence="1">Belongs to the glycosyltransferase 2 family.</text>
</comment>
<dbReference type="PANTHER" id="PTHR43630:SF1">
    <property type="entry name" value="POLY-BETA-1,6-N-ACETYL-D-GLUCOSAMINE SYNTHASE"/>
    <property type="match status" value="1"/>
</dbReference>
<evidence type="ECO:0000256" key="2">
    <source>
        <dbReference type="ARBA" id="ARBA00022676"/>
    </source>
</evidence>
<evidence type="ECO:0000313" key="7">
    <source>
        <dbReference type="Proteomes" id="UP000019666"/>
    </source>
</evidence>
<dbReference type="Pfam" id="PF13641">
    <property type="entry name" value="Glyco_tranf_2_3"/>
    <property type="match status" value="1"/>
</dbReference>
<evidence type="ECO:0000256" key="3">
    <source>
        <dbReference type="ARBA" id="ARBA00022679"/>
    </source>
</evidence>
<feature type="domain" description="Type II secretion system protein GspE N-terminal" evidence="5">
    <location>
        <begin position="26"/>
        <end position="106"/>
    </location>
</feature>
<reference evidence="6 7" key="1">
    <citation type="submission" date="2013-02" db="EMBL/GenBank/DDBJ databases">
        <authorList>
            <person name="Fiebig A."/>
            <person name="Goeker M."/>
            <person name="Klenk H.-P.P."/>
        </authorList>
    </citation>
    <scope>NUCLEOTIDE SEQUENCE [LARGE SCALE GENOMIC DNA]</scope>
    <source>
        <strain evidence="6 7">DSM 19309</strain>
    </source>
</reference>
<dbReference type="Pfam" id="PF05157">
    <property type="entry name" value="MshEN"/>
    <property type="match status" value="1"/>
</dbReference>
<dbReference type="OrthoDB" id="7431422at2"/>
<keyword evidence="3 6" id="KW-0808">Transferase</keyword>
<keyword evidence="7" id="KW-1185">Reference proteome</keyword>
<dbReference type="Proteomes" id="UP000019666">
    <property type="component" value="Unassembled WGS sequence"/>
</dbReference>
<dbReference type="RefSeq" id="WP_051521331.1">
    <property type="nucleotide sequence ID" value="NZ_KK088582.1"/>
</dbReference>
<dbReference type="SUPFAM" id="SSF53448">
    <property type="entry name" value="Nucleotide-diphospho-sugar transferases"/>
    <property type="match status" value="1"/>
</dbReference>
<dbReference type="GO" id="GO:0016757">
    <property type="term" value="F:glycosyltransferase activity"/>
    <property type="evidence" value="ECO:0007669"/>
    <property type="project" value="UniProtKB-KW"/>
</dbReference>